<keyword evidence="2" id="KW-1185">Reference proteome</keyword>
<dbReference type="STRING" id="746697.Aeqsu_0075"/>
<reference evidence="1 2" key="1">
    <citation type="submission" date="2012-06" db="EMBL/GenBank/DDBJ databases">
        <title>The complete genome of Aequorivita sublithincola DSM 14238.</title>
        <authorList>
            <consortium name="US DOE Joint Genome Institute (JGI-PGF)"/>
            <person name="Lucas S."/>
            <person name="Copeland A."/>
            <person name="Lapidus A."/>
            <person name="Goodwin L."/>
            <person name="Pitluck S."/>
            <person name="Peters L."/>
            <person name="Munk A.C.C."/>
            <person name="Kyrpides N."/>
            <person name="Mavromatis K."/>
            <person name="Pagani I."/>
            <person name="Ivanova N."/>
            <person name="Ovchinnikova G."/>
            <person name="Zeytun A."/>
            <person name="Detter J.C."/>
            <person name="Han C."/>
            <person name="Land M."/>
            <person name="Hauser L."/>
            <person name="Markowitz V."/>
            <person name="Cheng J.-F."/>
            <person name="Hugenholtz P."/>
            <person name="Woyke T."/>
            <person name="Wu D."/>
            <person name="Tindall B."/>
            <person name="Faehnrich R."/>
            <person name="Brambilla E."/>
            <person name="Klenk H.-P."/>
            <person name="Eisen J.A."/>
        </authorList>
    </citation>
    <scope>NUCLEOTIDE SEQUENCE [LARGE SCALE GENOMIC DNA]</scope>
    <source>
        <strain evidence="2">DSM 14238 / LMG 21431 / ACAM 643 / 9-3</strain>
    </source>
</reference>
<accession>I3YRI9</accession>
<dbReference type="KEGG" id="asl:Aeqsu_0075"/>
<proteinExistence type="predicted"/>
<dbReference type="RefSeq" id="WP_014780865.1">
    <property type="nucleotide sequence ID" value="NC_018013.1"/>
</dbReference>
<dbReference type="Proteomes" id="UP000006049">
    <property type="component" value="Chromosome"/>
</dbReference>
<dbReference type="eggNOG" id="ENOG5033KAD">
    <property type="taxonomic scope" value="Bacteria"/>
</dbReference>
<organism evidence="1 2">
    <name type="scientific">Aequorivita sublithincola (strain DSM 14238 / LMG 21431 / ACAM 643 / 9-3)</name>
    <dbReference type="NCBI Taxonomy" id="746697"/>
    <lineage>
        <taxon>Bacteria</taxon>
        <taxon>Pseudomonadati</taxon>
        <taxon>Bacteroidota</taxon>
        <taxon>Flavobacteriia</taxon>
        <taxon>Flavobacteriales</taxon>
        <taxon>Flavobacteriaceae</taxon>
        <taxon>Aequorivita</taxon>
    </lineage>
</organism>
<dbReference type="EMBL" id="CP003280">
    <property type="protein sequence ID" value="AFL79607.1"/>
    <property type="molecule type" value="Genomic_DNA"/>
</dbReference>
<evidence type="ECO:0008006" key="3">
    <source>
        <dbReference type="Google" id="ProtNLM"/>
    </source>
</evidence>
<gene>
    <name evidence="1" type="ordered locus">Aeqsu_0075</name>
</gene>
<dbReference type="HOGENOM" id="CLU_1965863_0_0_10"/>
<evidence type="ECO:0000313" key="1">
    <source>
        <dbReference type="EMBL" id="AFL79607.1"/>
    </source>
</evidence>
<dbReference type="AlphaFoldDB" id="I3YRI9"/>
<name>I3YRI9_AEQSU</name>
<protein>
    <recommendedName>
        <fullName evidence="3">Lipocalin-like domain-containing protein</fullName>
    </recommendedName>
</protein>
<dbReference type="OrthoDB" id="983030at2"/>
<sequence>MKTLLLIIIIFISSVSSDKTNCDFLRVGKFQTENEDGSLTIITRNENKQIENFRDGERISEFDIKWTDECEYLIYNRKVLQGIDPWPELNKDTLKIKITEIKNNFYLTESEMLSKGWRMNQKVEILK</sequence>
<evidence type="ECO:0000313" key="2">
    <source>
        <dbReference type="Proteomes" id="UP000006049"/>
    </source>
</evidence>